<evidence type="ECO:0000256" key="2">
    <source>
        <dbReference type="ARBA" id="ARBA00009046"/>
    </source>
</evidence>
<dbReference type="RefSeq" id="WP_134212409.1">
    <property type="nucleotide sequence ID" value="NZ_QFFZ01000003.1"/>
</dbReference>
<keyword evidence="3" id="KW-0540">Nuclease</keyword>
<dbReference type="InterPro" id="IPR038257">
    <property type="entry name" value="CRISPR-assoc_Cas3_HD_sf"/>
</dbReference>
<evidence type="ECO:0000256" key="3">
    <source>
        <dbReference type="ARBA" id="ARBA00022722"/>
    </source>
</evidence>
<keyword evidence="5" id="KW-0547">Nucleotide-binding</keyword>
<gene>
    <name evidence="12" type="primary">cas3</name>
    <name evidence="12" type="ORF">Pmgp_00529</name>
</gene>
<evidence type="ECO:0000256" key="8">
    <source>
        <dbReference type="ARBA" id="ARBA00022840"/>
    </source>
</evidence>
<name>A0A4Y7RWK2_9FIRM</name>
<dbReference type="Gene3D" id="1.10.3210.30">
    <property type="match status" value="1"/>
</dbReference>
<dbReference type="OrthoDB" id="9810236at2"/>
<dbReference type="InterPro" id="IPR011545">
    <property type="entry name" value="DEAD/DEAH_box_helicase_dom"/>
</dbReference>
<dbReference type="EMBL" id="QFFZ01000003">
    <property type="protein sequence ID" value="TEB13233.1"/>
    <property type="molecule type" value="Genomic_DNA"/>
</dbReference>
<dbReference type="GO" id="GO:0016787">
    <property type="term" value="F:hydrolase activity"/>
    <property type="evidence" value="ECO:0007669"/>
    <property type="project" value="UniProtKB-KW"/>
</dbReference>
<dbReference type="InterPro" id="IPR001650">
    <property type="entry name" value="Helicase_C-like"/>
</dbReference>
<keyword evidence="7 12" id="KW-0347">Helicase</keyword>
<accession>A0A4Y7RWK2</accession>
<keyword evidence="9" id="KW-0051">Antiviral defense</keyword>
<dbReference type="GO" id="GO:0004518">
    <property type="term" value="F:nuclease activity"/>
    <property type="evidence" value="ECO:0007669"/>
    <property type="project" value="UniProtKB-KW"/>
</dbReference>
<evidence type="ECO:0000313" key="12">
    <source>
        <dbReference type="EMBL" id="TEB13233.1"/>
    </source>
</evidence>
<dbReference type="GO" id="GO:0003724">
    <property type="term" value="F:RNA helicase activity"/>
    <property type="evidence" value="ECO:0007669"/>
    <property type="project" value="TreeGrafter"/>
</dbReference>
<proteinExistence type="inferred from homology"/>
<dbReference type="InterPro" id="IPR006474">
    <property type="entry name" value="Helicase_Cas3_CRISPR-ass_core"/>
</dbReference>
<dbReference type="CDD" id="cd09641">
    <property type="entry name" value="Cas3''_I"/>
    <property type="match status" value="1"/>
</dbReference>
<dbReference type="GO" id="GO:0051607">
    <property type="term" value="P:defense response to virus"/>
    <property type="evidence" value="ECO:0007669"/>
    <property type="project" value="UniProtKB-KW"/>
</dbReference>
<evidence type="ECO:0000256" key="6">
    <source>
        <dbReference type="ARBA" id="ARBA00022801"/>
    </source>
</evidence>
<keyword evidence="6 12" id="KW-0378">Hydrolase</keyword>
<protein>
    <submittedName>
        <fullName evidence="12">Putative CRISPR-associated nuclease/helicase Cas3</fullName>
        <ecNumber evidence="12">3.1.-.-</ecNumber>
    </submittedName>
</protein>
<dbReference type="PANTHER" id="PTHR47963">
    <property type="entry name" value="DEAD-BOX ATP-DEPENDENT RNA HELICASE 47, MITOCHONDRIAL"/>
    <property type="match status" value="1"/>
</dbReference>
<dbReference type="GO" id="GO:0003723">
    <property type="term" value="F:RNA binding"/>
    <property type="evidence" value="ECO:0007669"/>
    <property type="project" value="TreeGrafter"/>
</dbReference>
<comment type="similarity">
    <text evidence="2">In the central section; belongs to the CRISPR-associated helicase Cas3 family.</text>
</comment>
<dbReference type="InterPro" id="IPR054712">
    <property type="entry name" value="Cas3-like_dom"/>
</dbReference>
<dbReference type="InterPro" id="IPR014001">
    <property type="entry name" value="Helicase_ATP-bd"/>
</dbReference>
<dbReference type="Gene3D" id="3.40.50.300">
    <property type="entry name" value="P-loop containing nucleotide triphosphate hydrolases"/>
    <property type="match status" value="2"/>
</dbReference>
<dbReference type="Pfam" id="PF22590">
    <property type="entry name" value="Cas3-like_C_2"/>
    <property type="match status" value="1"/>
</dbReference>
<dbReference type="NCBIfam" id="TIGR01596">
    <property type="entry name" value="cas3_HD"/>
    <property type="match status" value="1"/>
</dbReference>
<evidence type="ECO:0000256" key="5">
    <source>
        <dbReference type="ARBA" id="ARBA00022741"/>
    </source>
</evidence>
<dbReference type="SUPFAM" id="SSF52540">
    <property type="entry name" value="P-loop containing nucleoside triphosphate hydrolases"/>
    <property type="match status" value="1"/>
</dbReference>
<dbReference type="InterPro" id="IPR006483">
    <property type="entry name" value="CRISPR-assoc_Cas3_HD"/>
</dbReference>
<keyword evidence="4" id="KW-0479">Metal-binding</keyword>
<evidence type="ECO:0000256" key="1">
    <source>
        <dbReference type="ARBA" id="ARBA00006847"/>
    </source>
</evidence>
<sequence>MSQKEYFAHYNGCRQLLAEHLNNVAMAMQSAVPPSLHFPALSHETVREIGFWMGYLHDLGKYTDFFQDYLLKKISSPHKQHAHISSFYLHGRLLHVLPGPDGDRRRCAAAFLAYVAVRRHHLPLSLSGLFPDYEEEPFRGLLKALWEHLEIKKGEVLEDSGLIERLTPEFFKQIGDPDTRWRDKRNFLFMPQHLAQRLKDVQWYFFLLYIFSLLIDKDKLDSAGVETREISFIPHHLVPAYLSKKRLGNARLRSIREEARLSMLGRISALHDNEIRKIRFMTITAPTGLGKTLAALECALLLRERIERAEKYTPRIISAIPYINIIEQTRQVYEQVLAGGTKQAGRLVIHHSLADISRNDGDKNEEVPLEQILLEVESWEGDVILTTFVQLFHSLLTGNNRMLKKVHKLAGSIVILDEVQSLPDRYQPLIGAILRKMGEFYGTRFILMTATQPKILEFGDLLLQENGRGGGEPLELLQDHKRYFSQNRRTKLISLLKEKLDTETFAFLIAGCRKPGQSVLVVVNTIRRSVELFRALKERFKKEPDNPKILYLSTNIMPMRRKQVIEEARVLLRQKNPVIMVSTQTIEAGVDLDFDLGFRDLAPLESLIQAAGRVNREGEKGEYLPVYVVSVKDDAQRVYAFHHINRTRAMLEKKEEILENEYGRLVEEYYDQVFRDGVSEESRHIWEEGVMKLNFEVLQDFKLIDNTGEVVDVFVEVPTSVDPASLASRLADAYEEALADRECWDWKKFDGLIDESIPGETKERPDFFQRKAILRVLRSKINDYVIQVRKYHAAKNNPVDFCARGGVKSNLLWIPPGQLEDYYDSETGFKDKSGRAFMF</sequence>
<dbReference type="EC" id="3.1.-.-" evidence="12"/>
<evidence type="ECO:0000259" key="11">
    <source>
        <dbReference type="PROSITE" id="PS51643"/>
    </source>
</evidence>
<dbReference type="GO" id="GO:0005524">
    <property type="term" value="F:ATP binding"/>
    <property type="evidence" value="ECO:0007669"/>
    <property type="project" value="UniProtKB-KW"/>
</dbReference>
<dbReference type="SMART" id="SM00487">
    <property type="entry name" value="DEXDc"/>
    <property type="match status" value="1"/>
</dbReference>
<dbReference type="AlphaFoldDB" id="A0A4Y7RWK2"/>
<dbReference type="InterPro" id="IPR027417">
    <property type="entry name" value="P-loop_NTPase"/>
</dbReference>
<dbReference type="SMART" id="SM00490">
    <property type="entry name" value="HELICc"/>
    <property type="match status" value="1"/>
</dbReference>
<dbReference type="NCBIfam" id="TIGR01587">
    <property type="entry name" value="cas3_core"/>
    <property type="match status" value="1"/>
</dbReference>
<evidence type="ECO:0000313" key="13">
    <source>
        <dbReference type="Proteomes" id="UP000297597"/>
    </source>
</evidence>
<feature type="domain" description="HD Cas3-type" evidence="11">
    <location>
        <begin position="10"/>
        <end position="220"/>
    </location>
</feature>
<dbReference type="Proteomes" id="UP000297597">
    <property type="component" value="Unassembled WGS sequence"/>
</dbReference>
<evidence type="ECO:0000256" key="9">
    <source>
        <dbReference type="ARBA" id="ARBA00023118"/>
    </source>
</evidence>
<keyword evidence="13" id="KW-1185">Reference proteome</keyword>
<dbReference type="GO" id="GO:0046872">
    <property type="term" value="F:metal ion binding"/>
    <property type="evidence" value="ECO:0007669"/>
    <property type="project" value="UniProtKB-KW"/>
</dbReference>
<organism evidence="12 13">
    <name type="scientific">Pelotomaculum propionicicum</name>
    <dbReference type="NCBI Taxonomy" id="258475"/>
    <lineage>
        <taxon>Bacteria</taxon>
        <taxon>Bacillati</taxon>
        <taxon>Bacillota</taxon>
        <taxon>Clostridia</taxon>
        <taxon>Eubacteriales</taxon>
        <taxon>Desulfotomaculaceae</taxon>
        <taxon>Pelotomaculum</taxon>
    </lineage>
</organism>
<reference evidence="12 13" key="1">
    <citation type="journal article" date="2018" name="Environ. Microbiol.">
        <title>Novel energy conservation strategies and behaviour of Pelotomaculum schinkii driving syntrophic propionate catabolism.</title>
        <authorList>
            <person name="Hidalgo-Ahumada C.A.P."/>
            <person name="Nobu M.K."/>
            <person name="Narihiro T."/>
            <person name="Tamaki H."/>
            <person name="Liu W.T."/>
            <person name="Kamagata Y."/>
            <person name="Stams A.J.M."/>
            <person name="Imachi H."/>
            <person name="Sousa D.Z."/>
        </authorList>
    </citation>
    <scope>NUCLEOTIDE SEQUENCE [LARGE SCALE GENOMIC DNA]</scope>
    <source>
        <strain evidence="12 13">MGP</strain>
    </source>
</reference>
<dbReference type="Pfam" id="PF00270">
    <property type="entry name" value="DEAD"/>
    <property type="match status" value="1"/>
</dbReference>
<evidence type="ECO:0000256" key="4">
    <source>
        <dbReference type="ARBA" id="ARBA00022723"/>
    </source>
</evidence>
<dbReference type="CDD" id="cd17930">
    <property type="entry name" value="DEXHc_cas3"/>
    <property type="match status" value="1"/>
</dbReference>
<dbReference type="InterPro" id="IPR050547">
    <property type="entry name" value="DEAD_box_RNA_helicases"/>
</dbReference>
<dbReference type="PROSITE" id="PS51643">
    <property type="entry name" value="HD_CAS3"/>
    <property type="match status" value="1"/>
</dbReference>
<evidence type="ECO:0000256" key="7">
    <source>
        <dbReference type="ARBA" id="ARBA00022806"/>
    </source>
</evidence>
<comment type="similarity">
    <text evidence="1">In the N-terminal section; belongs to the CRISPR-associated nuclease Cas3-HD family.</text>
</comment>
<dbReference type="PROSITE" id="PS51192">
    <property type="entry name" value="HELICASE_ATP_BIND_1"/>
    <property type="match status" value="1"/>
</dbReference>
<dbReference type="PANTHER" id="PTHR47963:SF9">
    <property type="entry name" value="CRISPR-ASSOCIATED ENDONUCLEASE_HELICASE CAS3"/>
    <property type="match status" value="1"/>
</dbReference>
<comment type="caution">
    <text evidence="12">The sequence shown here is derived from an EMBL/GenBank/DDBJ whole genome shotgun (WGS) entry which is preliminary data.</text>
</comment>
<feature type="domain" description="Helicase ATP-binding" evidence="10">
    <location>
        <begin position="272"/>
        <end position="470"/>
    </location>
</feature>
<evidence type="ECO:0000259" key="10">
    <source>
        <dbReference type="PROSITE" id="PS51192"/>
    </source>
</evidence>
<keyword evidence="8" id="KW-0067">ATP-binding</keyword>